<dbReference type="SMART" id="SM00490">
    <property type="entry name" value="HELICc"/>
    <property type="match status" value="1"/>
</dbReference>
<evidence type="ECO:0000256" key="5">
    <source>
        <dbReference type="ARBA" id="ARBA00022840"/>
    </source>
</evidence>
<protein>
    <recommendedName>
        <fullName evidence="8">DNA 3'-5' helicase</fullName>
        <ecNumber evidence="8">5.6.2.4</ecNumber>
    </recommendedName>
</protein>
<dbReference type="GO" id="GO:0005524">
    <property type="term" value="F:ATP binding"/>
    <property type="evidence" value="ECO:0007669"/>
    <property type="project" value="UniProtKB-KW"/>
</dbReference>
<evidence type="ECO:0000259" key="11">
    <source>
        <dbReference type="PROSITE" id="PS51194"/>
    </source>
</evidence>
<keyword evidence="2" id="KW-0547">Nucleotide-binding</keyword>
<evidence type="ECO:0000256" key="7">
    <source>
        <dbReference type="ARBA" id="ARBA00034617"/>
    </source>
</evidence>
<dbReference type="InterPro" id="IPR001650">
    <property type="entry name" value="Helicase_C-like"/>
</dbReference>
<keyword evidence="3" id="KW-0378">Hydrolase</keyword>
<evidence type="ECO:0000256" key="3">
    <source>
        <dbReference type="ARBA" id="ARBA00022801"/>
    </source>
</evidence>
<keyword evidence="13" id="KW-1185">Reference proteome</keyword>
<dbReference type="Pfam" id="PF04851">
    <property type="entry name" value="ResIII"/>
    <property type="match status" value="1"/>
</dbReference>
<dbReference type="EMBL" id="CP034235">
    <property type="protein sequence ID" value="QGQ96958.1"/>
    <property type="molecule type" value="Genomic_DNA"/>
</dbReference>
<dbReference type="EC" id="5.6.2.4" evidence="8"/>
<accession>A0A6B8RNR5</accession>
<dbReference type="SUPFAM" id="SSF52540">
    <property type="entry name" value="P-loop containing nucleoside triphosphate hydrolases"/>
    <property type="match status" value="2"/>
</dbReference>
<dbReference type="Pfam" id="PF13625">
    <property type="entry name" value="Helicase_C_3"/>
    <property type="match status" value="1"/>
</dbReference>
<dbReference type="Gene3D" id="3.40.50.300">
    <property type="entry name" value="P-loop containing nucleotide triphosphate hydrolases"/>
    <property type="match status" value="2"/>
</dbReference>
<feature type="domain" description="Helicase C-terminal" evidence="11">
    <location>
        <begin position="397"/>
        <end position="566"/>
    </location>
</feature>
<dbReference type="AlphaFoldDB" id="A0A6B8RNR5"/>
<dbReference type="GO" id="GO:0016787">
    <property type="term" value="F:hydrolase activity"/>
    <property type="evidence" value="ECO:0007669"/>
    <property type="project" value="UniProtKB-KW"/>
</dbReference>
<dbReference type="PROSITE" id="PS51192">
    <property type="entry name" value="HELICASE_ATP_BIND_1"/>
    <property type="match status" value="1"/>
</dbReference>
<reference evidence="13" key="1">
    <citation type="submission" date="2018-11" db="EMBL/GenBank/DDBJ databases">
        <title>Complete genome sequence of Paenibacillus sp. ML311-T8.</title>
        <authorList>
            <person name="Nam Y.-D."/>
            <person name="Kang J."/>
            <person name="Chung W.-H."/>
            <person name="Park Y.S."/>
        </authorList>
    </citation>
    <scope>NUCLEOTIDE SEQUENCE [LARGE SCALE GENOMIC DNA]</scope>
    <source>
        <strain evidence="13">ML311-T8</strain>
    </source>
</reference>
<evidence type="ECO:0000313" key="13">
    <source>
        <dbReference type="Proteomes" id="UP000426246"/>
    </source>
</evidence>
<sequence length="572" mass="65374">MTRQEQKPLLLQNDFTVWLEADHPSFLTVRQQLNEFADLVKSPSHIHTYRISSLSLWNAAALGKRLEEIVAFLSQNSKWGIPKMVHEQIVIWMNRYGCLKLIRQEGKLMLVSAQHKLLPELFKLPSRGGFIKQWVTEDLVEIHATYRGLLKQEFLKSGYPIEDQLGYHAGEAFPIQLKHHLANGDRLQLRDYQWSAVDAFYRRGSEDQGSGVIVLPCGSGKTIIGLAIMERLSCATLILTTNTTSVKQWKTEILEKTTVTEEQIGEYCGSLKQVRPITIATYQILTHRKSKEDLFTHMELFQQRDWGFIIYDEVHLLPAPIFRATADIQATRRLGLTATLVREDGREEDVFSLIGPKRHDVPWKRLEAQGWIAKATCIEVLIELSDEERSLYENAENKDKFRIACENSSKQSVVSTIITQHQEDSILIIGQYVDQLEILSSCLGVPLICGKTPHEERERLYNLFKSGVLKQLIVSKVANFAVDLPNAAVAIQISGSFGSRQEEAQRLGRIMRPMVGSNDAYFYSLVTEDSKEQVFSQKRQLFLIEQGYEYLQKAVGTLYNDLPNERLLMEKC</sequence>
<dbReference type="NCBIfam" id="NF045503">
    <property type="entry name" value="repair_heli_XPB"/>
    <property type="match status" value="1"/>
</dbReference>
<evidence type="ECO:0000256" key="6">
    <source>
        <dbReference type="ARBA" id="ARBA00023235"/>
    </source>
</evidence>
<evidence type="ECO:0000256" key="9">
    <source>
        <dbReference type="ARBA" id="ARBA00048988"/>
    </source>
</evidence>
<keyword evidence="5" id="KW-0067">ATP-binding</keyword>
<dbReference type="InterPro" id="IPR014001">
    <property type="entry name" value="Helicase_ATP-bd"/>
</dbReference>
<comment type="catalytic activity">
    <reaction evidence="9">
        <text>ATP + H2O = ADP + phosphate + H(+)</text>
        <dbReference type="Rhea" id="RHEA:13065"/>
        <dbReference type="ChEBI" id="CHEBI:15377"/>
        <dbReference type="ChEBI" id="CHEBI:15378"/>
        <dbReference type="ChEBI" id="CHEBI:30616"/>
        <dbReference type="ChEBI" id="CHEBI:43474"/>
        <dbReference type="ChEBI" id="CHEBI:456216"/>
        <dbReference type="EC" id="5.6.2.4"/>
    </reaction>
</comment>
<dbReference type="Pfam" id="PF16203">
    <property type="entry name" value="ERCC3_RAD25_C"/>
    <property type="match status" value="1"/>
</dbReference>
<comment type="catalytic activity">
    <reaction evidence="7">
        <text>Couples ATP hydrolysis with the unwinding of duplex DNA by translocating in the 3'-5' direction.</text>
        <dbReference type="EC" id="5.6.2.4"/>
    </reaction>
</comment>
<dbReference type="PANTHER" id="PTHR11274">
    <property type="entry name" value="RAD25/XP-B DNA REPAIR HELICASE"/>
    <property type="match status" value="1"/>
</dbReference>
<dbReference type="InterPro" id="IPR032830">
    <property type="entry name" value="XPB/Ssl2_N"/>
</dbReference>
<evidence type="ECO:0000256" key="8">
    <source>
        <dbReference type="ARBA" id="ARBA00034808"/>
    </source>
</evidence>
<dbReference type="PRINTS" id="PR00851">
    <property type="entry name" value="XRODRMPGMNTB"/>
</dbReference>
<evidence type="ECO:0000256" key="2">
    <source>
        <dbReference type="ARBA" id="ARBA00022741"/>
    </source>
</evidence>
<dbReference type="InterPro" id="IPR050615">
    <property type="entry name" value="ATP-dep_DNA_Helicase"/>
</dbReference>
<dbReference type="PROSITE" id="PS51194">
    <property type="entry name" value="HELICASE_CTER"/>
    <property type="match status" value="1"/>
</dbReference>
<dbReference type="InterPro" id="IPR032438">
    <property type="entry name" value="ERCC3_RAD25_C"/>
</dbReference>
<dbReference type="InterPro" id="IPR027417">
    <property type="entry name" value="P-loop_NTPase"/>
</dbReference>
<dbReference type="InterPro" id="IPR006935">
    <property type="entry name" value="Helicase/UvrB_N"/>
</dbReference>
<evidence type="ECO:0000256" key="1">
    <source>
        <dbReference type="ARBA" id="ARBA00006637"/>
    </source>
</evidence>
<keyword evidence="6" id="KW-0413">Isomerase</keyword>
<keyword evidence="4 12" id="KW-0347">Helicase</keyword>
<gene>
    <name evidence="12" type="ORF">EHS13_19740</name>
</gene>
<evidence type="ECO:0000256" key="4">
    <source>
        <dbReference type="ARBA" id="ARBA00022806"/>
    </source>
</evidence>
<name>A0A6B8RNR5_9BACL</name>
<comment type="similarity">
    <text evidence="1">Belongs to the helicase family. RAD25/XPB subfamily.</text>
</comment>
<dbReference type="GO" id="GO:0003677">
    <property type="term" value="F:DNA binding"/>
    <property type="evidence" value="ECO:0007669"/>
    <property type="project" value="InterPro"/>
</dbReference>
<organism evidence="12 13">
    <name type="scientific">Paenibacillus psychroresistens</name>
    <dbReference type="NCBI Taxonomy" id="1778678"/>
    <lineage>
        <taxon>Bacteria</taxon>
        <taxon>Bacillati</taxon>
        <taxon>Bacillota</taxon>
        <taxon>Bacilli</taxon>
        <taxon>Bacillales</taxon>
        <taxon>Paenibacillaceae</taxon>
        <taxon>Paenibacillus</taxon>
    </lineage>
</organism>
<dbReference type="SMART" id="SM00487">
    <property type="entry name" value="DEXDc"/>
    <property type="match status" value="1"/>
</dbReference>
<dbReference type="GO" id="GO:0043138">
    <property type="term" value="F:3'-5' DNA helicase activity"/>
    <property type="evidence" value="ECO:0007669"/>
    <property type="project" value="UniProtKB-EC"/>
</dbReference>
<dbReference type="RefSeq" id="WP_155702057.1">
    <property type="nucleotide sequence ID" value="NZ_CP034235.1"/>
</dbReference>
<dbReference type="KEGG" id="ppsc:EHS13_19740"/>
<dbReference type="OrthoDB" id="9802848at2"/>
<dbReference type="CDD" id="cd18789">
    <property type="entry name" value="SF2_C_XPB"/>
    <property type="match status" value="1"/>
</dbReference>
<evidence type="ECO:0000259" key="10">
    <source>
        <dbReference type="PROSITE" id="PS51192"/>
    </source>
</evidence>
<evidence type="ECO:0000313" key="12">
    <source>
        <dbReference type="EMBL" id="QGQ96958.1"/>
    </source>
</evidence>
<dbReference type="PANTHER" id="PTHR11274:SF0">
    <property type="entry name" value="GENERAL TRANSCRIPTION AND DNA REPAIR FACTOR IIH HELICASE SUBUNIT XPB"/>
    <property type="match status" value="1"/>
</dbReference>
<feature type="domain" description="Helicase ATP-binding" evidence="10">
    <location>
        <begin position="202"/>
        <end position="358"/>
    </location>
</feature>
<proteinExistence type="inferred from homology"/>
<dbReference type="Proteomes" id="UP000426246">
    <property type="component" value="Chromosome"/>
</dbReference>